<keyword evidence="9" id="KW-1185">Reference proteome</keyword>
<sequence>MIEITGVVFVAMILIVTFGMHQTEHAATTSSSSSSYSSSSEKASTTKTSSVMNKVNWQKSSEKVAYPDLTKYPNAWIHVSLAKNRTYIMNGNDVLYTMYCSTGSGGDNATPTGTYYIQAERGTSFYSAKSGEGANYWVSWKDHGTYLFHTVPVDANGNYVLSEAKELGKESNSHGCVRLSVPDAKWIYDNVPEGMKVSITEN</sequence>
<name>A0A5P1X3Q9_9LACO</name>
<dbReference type="PANTHER" id="PTHR30582:SF2">
    <property type="entry name" value="L,D-TRANSPEPTIDASE YCIB-RELATED"/>
    <property type="match status" value="1"/>
</dbReference>
<keyword evidence="4 6" id="KW-0573">Peptidoglycan synthesis</keyword>
<feature type="active site" description="Proton donor/acceptor" evidence="6">
    <location>
        <position position="149"/>
    </location>
</feature>
<dbReference type="GO" id="GO:0008360">
    <property type="term" value="P:regulation of cell shape"/>
    <property type="evidence" value="ECO:0007669"/>
    <property type="project" value="UniProtKB-UniRule"/>
</dbReference>
<dbReference type="GO" id="GO:0016740">
    <property type="term" value="F:transferase activity"/>
    <property type="evidence" value="ECO:0007669"/>
    <property type="project" value="UniProtKB-KW"/>
</dbReference>
<keyword evidence="3 6" id="KW-0133">Cell shape</keyword>
<dbReference type="GO" id="GO:0071555">
    <property type="term" value="P:cell wall organization"/>
    <property type="evidence" value="ECO:0007669"/>
    <property type="project" value="UniProtKB-UniRule"/>
</dbReference>
<evidence type="ECO:0000313" key="8">
    <source>
        <dbReference type="EMBL" id="QER68436.1"/>
    </source>
</evidence>
<evidence type="ECO:0000256" key="2">
    <source>
        <dbReference type="ARBA" id="ARBA00022679"/>
    </source>
</evidence>
<comment type="pathway">
    <text evidence="1 6">Cell wall biogenesis; peptidoglycan biosynthesis.</text>
</comment>
<organism evidence="8 9">
    <name type="scientific">Paucilactobacillus nenjiangensis</name>
    <dbReference type="NCBI Taxonomy" id="1296540"/>
    <lineage>
        <taxon>Bacteria</taxon>
        <taxon>Bacillati</taxon>
        <taxon>Bacillota</taxon>
        <taxon>Bacilli</taxon>
        <taxon>Lactobacillales</taxon>
        <taxon>Lactobacillaceae</taxon>
        <taxon>Paucilactobacillus</taxon>
    </lineage>
</organism>
<feature type="active site" description="Nucleophile" evidence="6">
    <location>
        <position position="176"/>
    </location>
</feature>
<evidence type="ECO:0000256" key="4">
    <source>
        <dbReference type="ARBA" id="ARBA00022984"/>
    </source>
</evidence>
<dbReference type="Pfam" id="PF03734">
    <property type="entry name" value="YkuD"/>
    <property type="match status" value="1"/>
</dbReference>
<dbReference type="KEGG" id="lnn:F0161_10765"/>
<dbReference type="OrthoDB" id="177750at2"/>
<evidence type="ECO:0000256" key="6">
    <source>
        <dbReference type="PROSITE-ProRule" id="PRU01373"/>
    </source>
</evidence>
<reference evidence="8 9" key="1">
    <citation type="submission" date="2019-09" db="EMBL/GenBank/DDBJ databases">
        <title>Complete Genome Sequence of Lactobacillus nenjiangensis SH-Y15, isolated from sauerkraut.</title>
        <authorList>
            <person name="Yang H."/>
        </authorList>
    </citation>
    <scope>NUCLEOTIDE SEQUENCE [LARGE SCALE GENOMIC DNA]</scope>
    <source>
        <strain evidence="8 9">SH-Y15</strain>
    </source>
</reference>
<dbReference type="EMBL" id="CP043939">
    <property type="protein sequence ID" value="QER68436.1"/>
    <property type="molecule type" value="Genomic_DNA"/>
</dbReference>
<dbReference type="UniPathway" id="UPA00219"/>
<dbReference type="Proteomes" id="UP000325295">
    <property type="component" value="Chromosome"/>
</dbReference>
<dbReference type="GO" id="GO:0071972">
    <property type="term" value="F:peptidoglycan L,D-transpeptidase activity"/>
    <property type="evidence" value="ECO:0007669"/>
    <property type="project" value="TreeGrafter"/>
</dbReference>
<dbReference type="GO" id="GO:0005576">
    <property type="term" value="C:extracellular region"/>
    <property type="evidence" value="ECO:0007669"/>
    <property type="project" value="TreeGrafter"/>
</dbReference>
<dbReference type="GO" id="GO:0018104">
    <property type="term" value="P:peptidoglycan-protein cross-linking"/>
    <property type="evidence" value="ECO:0007669"/>
    <property type="project" value="TreeGrafter"/>
</dbReference>
<keyword evidence="2" id="KW-0808">Transferase</keyword>
<dbReference type="Gene3D" id="2.40.440.10">
    <property type="entry name" value="L,D-transpeptidase catalytic domain-like"/>
    <property type="match status" value="1"/>
</dbReference>
<evidence type="ECO:0000256" key="3">
    <source>
        <dbReference type="ARBA" id="ARBA00022960"/>
    </source>
</evidence>
<dbReference type="PROSITE" id="PS52029">
    <property type="entry name" value="LD_TPASE"/>
    <property type="match status" value="1"/>
</dbReference>
<evidence type="ECO:0000256" key="1">
    <source>
        <dbReference type="ARBA" id="ARBA00004752"/>
    </source>
</evidence>
<dbReference type="CDD" id="cd16913">
    <property type="entry name" value="YkuD_like"/>
    <property type="match status" value="1"/>
</dbReference>
<dbReference type="AlphaFoldDB" id="A0A5P1X3Q9"/>
<gene>
    <name evidence="8" type="ORF">F0161_10765</name>
</gene>
<feature type="domain" description="L,D-TPase catalytic" evidence="7">
    <location>
        <begin position="75"/>
        <end position="200"/>
    </location>
</feature>
<dbReference type="InterPro" id="IPR005490">
    <property type="entry name" value="LD_TPept_cat_dom"/>
</dbReference>
<accession>A0A5P1X3Q9</accession>
<evidence type="ECO:0000256" key="5">
    <source>
        <dbReference type="ARBA" id="ARBA00023316"/>
    </source>
</evidence>
<dbReference type="InterPro" id="IPR050979">
    <property type="entry name" value="LD-transpeptidase"/>
</dbReference>
<dbReference type="PANTHER" id="PTHR30582">
    <property type="entry name" value="L,D-TRANSPEPTIDASE"/>
    <property type="match status" value="1"/>
</dbReference>
<keyword evidence="5 6" id="KW-0961">Cell wall biogenesis/degradation</keyword>
<dbReference type="SUPFAM" id="SSF141523">
    <property type="entry name" value="L,D-transpeptidase catalytic domain-like"/>
    <property type="match status" value="1"/>
</dbReference>
<dbReference type="InterPro" id="IPR038063">
    <property type="entry name" value="Transpep_catalytic_dom"/>
</dbReference>
<protein>
    <submittedName>
        <fullName evidence="8">L,D-transpeptidase</fullName>
    </submittedName>
</protein>
<proteinExistence type="predicted"/>
<evidence type="ECO:0000313" key="9">
    <source>
        <dbReference type="Proteomes" id="UP000325295"/>
    </source>
</evidence>
<evidence type="ECO:0000259" key="7">
    <source>
        <dbReference type="PROSITE" id="PS52029"/>
    </source>
</evidence>